<keyword evidence="3" id="KW-1185">Reference proteome</keyword>
<feature type="region of interest" description="Disordered" evidence="1">
    <location>
        <begin position="1"/>
        <end position="30"/>
    </location>
</feature>
<reference evidence="2 3" key="1">
    <citation type="submission" date="2016-03" db="EMBL/GenBank/DDBJ databases">
        <title>Draft genome sequence of the Fonsecaea monophora CBS 269.37.</title>
        <authorList>
            <person name="Bombassaro A."/>
            <person name="Vinicius W.A."/>
            <person name="De Hoog S."/>
            <person name="Sun J."/>
            <person name="Souza E.M."/>
            <person name="Raittz R.T."/>
            <person name="Costa F."/>
            <person name="Leao A.C."/>
            <person name="Tadra-Sfeir M.Z."/>
            <person name="Baura V."/>
            <person name="Balsanelli E."/>
            <person name="Pedrosa F.O."/>
            <person name="Moreno L.F."/>
            <person name="Steffens M.B."/>
            <person name="Xi L."/>
            <person name="Bocca A.L."/>
            <person name="Felipe M.S."/>
            <person name="Teixeira M."/>
            <person name="Telles Filho F.Q."/>
            <person name="Azevedo C.M."/>
            <person name="Gomes R."/>
            <person name="Vicente V.A."/>
        </authorList>
    </citation>
    <scope>NUCLEOTIDE SEQUENCE [LARGE SCALE GENOMIC DNA]</scope>
    <source>
        <strain evidence="2 3">CBS 269.37</strain>
    </source>
</reference>
<dbReference type="OrthoDB" id="4161589at2759"/>
<name>A0A177FDA3_9EURO</name>
<dbReference type="Proteomes" id="UP000077002">
    <property type="component" value="Unassembled WGS sequence"/>
</dbReference>
<proteinExistence type="predicted"/>
<dbReference type="SUPFAM" id="SSF57959">
    <property type="entry name" value="Leucine zipper domain"/>
    <property type="match status" value="1"/>
</dbReference>
<accession>A0A177FDA3</accession>
<dbReference type="GeneID" id="34598584"/>
<protein>
    <submittedName>
        <fullName evidence="2">Protein required for cell viability</fullName>
    </submittedName>
</protein>
<evidence type="ECO:0000313" key="2">
    <source>
        <dbReference type="EMBL" id="OAG42245.1"/>
    </source>
</evidence>
<sequence>MFGTFRYDKTRESATSLAERKRTRDRQAQQKLRERRIERIQRLEEQVALCEQRHGQAMLEPLLERVGDLELENKTLNERWQKLFQAFSSARHLLTQAADLLGEHMVNGPPLTQDASQHVAVGEDGAIGDNLAMAPSITVPNGASASLLQLTDLICAPSTLPLLSHGPDSDGATDLVVNPGSNPCSGHVAPDNADSRILEFTPTSIERWRASFIESCDSSSGPLVGEPGGVPDQEGSVFQAAQRPTPKESELTRASGPDFRQDRLSGVGSMLMPMLGPPWASLPNSGLEDSLNREFLPWFMHPQAIVASPRLPDPSHLLFGSKTNFLADEVHTALRKSRVAEPERLAKGWLIYVYSKWRVCPTKESFELIPAFMRPTREQLVFPHQAIFDLITWPAIRLALIRQGTPNGGFAEIFSAMACCAKVRWPWGKEILETSETNELSIRPDFFQVFTQLEGWGLTSEFIRSYGHLLEDMDPESYVYNVL</sequence>
<dbReference type="Gene3D" id="1.20.5.170">
    <property type="match status" value="1"/>
</dbReference>
<evidence type="ECO:0000256" key="1">
    <source>
        <dbReference type="SAM" id="MobiDB-lite"/>
    </source>
</evidence>
<dbReference type="InterPro" id="IPR021833">
    <property type="entry name" value="DUF3425"/>
</dbReference>
<dbReference type="GO" id="GO:0003700">
    <property type="term" value="F:DNA-binding transcription factor activity"/>
    <property type="evidence" value="ECO:0007669"/>
    <property type="project" value="InterPro"/>
</dbReference>
<dbReference type="Pfam" id="PF11905">
    <property type="entry name" value="DUF3425"/>
    <property type="match status" value="1"/>
</dbReference>
<feature type="region of interest" description="Disordered" evidence="1">
    <location>
        <begin position="219"/>
        <end position="260"/>
    </location>
</feature>
<dbReference type="RefSeq" id="XP_022514197.1">
    <property type="nucleotide sequence ID" value="XM_022653387.1"/>
</dbReference>
<dbReference type="AlphaFoldDB" id="A0A177FDA3"/>
<evidence type="ECO:0000313" key="3">
    <source>
        <dbReference type="Proteomes" id="UP000077002"/>
    </source>
</evidence>
<organism evidence="2 3">
    <name type="scientific">Fonsecaea monophora</name>
    <dbReference type="NCBI Taxonomy" id="254056"/>
    <lineage>
        <taxon>Eukaryota</taxon>
        <taxon>Fungi</taxon>
        <taxon>Dikarya</taxon>
        <taxon>Ascomycota</taxon>
        <taxon>Pezizomycotina</taxon>
        <taxon>Eurotiomycetes</taxon>
        <taxon>Chaetothyriomycetidae</taxon>
        <taxon>Chaetothyriales</taxon>
        <taxon>Herpotrichiellaceae</taxon>
        <taxon>Fonsecaea</taxon>
    </lineage>
</organism>
<comment type="caution">
    <text evidence="2">The sequence shown here is derived from an EMBL/GenBank/DDBJ whole genome shotgun (WGS) entry which is preliminary data.</text>
</comment>
<dbReference type="PANTHER" id="PTHR37012:SF6">
    <property type="entry name" value="BZIP TRANSCRIPTION FACTOR"/>
    <property type="match status" value="1"/>
</dbReference>
<dbReference type="EMBL" id="LVKK01000017">
    <property type="protein sequence ID" value="OAG42245.1"/>
    <property type="molecule type" value="Genomic_DNA"/>
</dbReference>
<dbReference type="InterPro" id="IPR046347">
    <property type="entry name" value="bZIP_sf"/>
</dbReference>
<dbReference type="PANTHER" id="PTHR37012">
    <property type="entry name" value="B-ZIP TRANSCRIPTION FACTOR (EUROFUNG)-RELATED"/>
    <property type="match status" value="1"/>
</dbReference>
<gene>
    <name evidence="2" type="ORF">AYO21_03413</name>
</gene>